<reference evidence="2" key="2">
    <citation type="submission" date="2023-05" db="EMBL/GenBank/DDBJ databases">
        <authorList>
            <person name="Schelkunov M.I."/>
        </authorList>
    </citation>
    <scope>NUCLEOTIDE SEQUENCE</scope>
    <source>
        <strain evidence="2">Hsosn_3</strain>
        <tissue evidence="2">Leaf</tissue>
    </source>
</reference>
<accession>A0AAD8HAZ8</accession>
<reference evidence="2" key="1">
    <citation type="submission" date="2023-02" db="EMBL/GenBank/DDBJ databases">
        <title>Genome of toxic invasive species Heracleum sosnowskyi carries increased number of genes despite the absence of recent whole-genome duplications.</title>
        <authorList>
            <person name="Schelkunov M."/>
            <person name="Shtratnikova V."/>
            <person name="Makarenko M."/>
            <person name="Klepikova A."/>
            <person name="Omelchenko D."/>
            <person name="Novikova G."/>
            <person name="Obukhova E."/>
            <person name="Bogdanov V."/>
            <person name="Penin A."/>
            <person name="Logacheva M."/>
        </authorList>
    </citation>
    <scope>NUCLEOTIDE SEQUENCE</scope>
    <source>
        <strain evidence="2">Hsosn_3</strain>
        <tissue evidence="2">Leaf</tissue>
    </source>
</reference>
<evidence type="ECO:0000313" key="2">
    <source>
        <dbReference type="EMBL" id="KAK1363044.1"/>
    </source>
</evidence>
<sequence>MTELFLLPGVCFNLNISSKAPGDVRQSTRNAQVLLLFSNQSIHLQRRTVHFYYLGKEELGNLRDQFYAVDVDKSGTNVVAFASAVDAFLFLFANKELEEALQAGYEEIDFQGLLSTGSFGASFCFRASTWEAEVSSSCTNQSNCIIKSPPAPEASKSSKGKRKVSTDDAKAATTVPSEKVKTKK</sequence>
<evidence type="ECO:0000313" key="3">
    <source>
        <dbReference type="Proteomes" id="UP001237642"/>
    </source>
</evidence>
<gene>
    <name evidence="2" type="ORF">POM88_038605</name>
</gene>
<keyword evidence="3" id="KW-1185">Reference proteome</keyword>
<feature type="region of interest" description="Disordered" evidence="1">
    <location>
        <begin position="146"/>
        <end position="184"/>
    </location>
</feature>
<proteinExistence type="predicted"/>
<name>A0AAD8HAZ8_9APIA</name>
<protein>
    <submittedName>
        <fullName evidence="2">Uncharacterized protein</fullName>
    </submittedName>
</protein>
<organism evidence="2 3">
    <name type="scientific">Heracleum sosnowskyi</name>
    <dbReference type="NCBI Taxonomy" id="360622"/>
    <lineage>
        <taxon>Eukaryota</taxon>
        <taxon>Viridiplantae</taxon>
        <taxon>Streptophyta</taxon>
        <taxon>Embryophyta</taxon>
        <taxon>Tracheophyta</taxon>
        <taxon>Spermatophyta</taxon>
        <taxon>Magnoliopsida</taxon>
        <taxon>eudicotyledons</taxon>
        <taxon>Gunneridae</taxon>
        <taxon>Pentapetalae</taxon>
        <taxon>asterids</taxon>
        <taxon>campanulids</taxon>
        <taxon>Apiales</taxon>
        <taxon>Apiaceae</taxon>
        <taxon>Apioideae</taxon>
        <taxon>apioid superclade</taxon>
        <taxon>Tordylieae</taxon>
        <taxon>Tordyliinae</taxon>
        <taxon>Heracleum</taxon>
    </lineage>
</organism>
<evidence type="ECO:0000256" key="1">
    <source>
        <dbReference type="SAM" id="MobiDB-lite"/>
    </source>
</evidence>
<dbReference type="Proteomes" id="UP001237642">
    <property type="component" value="Unassembled WGS sequence"/>
</dbReference>
<dbReference type="EMBL" id="JAUIZM010000009">
    <property type="protein sequence ID" value="KAK1363044.1"/>
    <property type="molecule type" value="Genomic_DNA"/>
</dbReference>
<comment type="caution">
    <text evidence="2">The sequence shown here is derived from an EMBL/GenBank/DDBJ whole genome shotgun (WGS) entry which is preliminary data.</text>
</comment>
<dbReference type="AlphaFoldDB" id="A0AAD8HAZ8"/>